<dbReference type="eggNOG" id="ENOG502QVD0">
    <property type="taxonomic scope" value="Eukaryota"/>
</dbReference>
<dbReference type="RefSeq" id="XP_013754101.1">
    <property type="nucleotide sequence ID" value="XM_013898647.1"/>
</dbReference>
<dbReference type="OMA" id="LTHFSMR"/>
<dbReference type="EMBL" id="GL349485">
    <property type="protein sequence ID" value="KNC54092.1"/>
    <property type="molecule type" value="Genomic_DNA"/>
</dbReference>
<dbReference type="PANTHER" id="PTHR46504">
    <property type="entry name" value="TRNASE Z TRZ1"/>
    <property type="match status" value="1"/>
</dbReference>
<dbReference type="Gene3D" id="3.60.15.10">
    <property type="entry name" value="Ribonuclease Z/Hydroxyacylglutathione hydrolase-like"/>
    <property type="match status" value="1"/>
</dbReference>
<reference evidence="1 2" key="1">
    <citation type="submission" date="2010-05" db="EMBL/GenBank/DDBJ databases">
        <title>The Genome Sequence of Thecamonas trahens ATCC 50062.</title>
        <authorList>
            <consortium name="The Broad Institute Genome Sequencing Platform"/>
            <person name="Russ C."/>
            <person name="Cuomo C."/>
            <person name="Shea T."/>
            <person name="Young S.K."/>
            <person name="Zeng Q."/>
            <person name="Koehrsen M."/>
            <person name="Haas B."/>
            <person name="Borodovsky M."/>
            <person name="Guigo R."/>
            <person name="Alvarado L."/>
            <person name="Berlin A."/>
            <person name="Bochicchio J."/>
            <person name="Borenstein D."/>
            <person name="Chapman S."/>
            <person name="Chen Z."/>
            <person name="Freedman E."/>
            <person name="Gellesch M."/>
            <person name="Goldberg J."/>
            <person name="Griggs A."/>
            <person name="Gujja S."/>
            <person name="Heilman E."/>
            <person name="Heiman D."/>
            <person name="Hepburn T."/>
            <person name="Howarth C."/>
            <person name="Jen D."/>
            <person name="Larson L."/>
            <person name="Mehta T."/>
            <person name="Park D."/>
            <person name="Pearson M."/>
            <person name="Roberts A."/>
            <person name="Saif S."/>
            <person name="Shenoy N."/>
            <person name="Sisk P."/>
            <person name="Stolte C."/>
            <person name="Sykes S."/>
            <person name="Thomson T."/>
            <person name="Walk T."/>
            <person name="White J."/>
            <person name="Yandava C."/>
            <person name="Burger G."/>
            <person name="Gray M.W."/>
            <person name="Holland P.W.H."/>
            <person name="King N."/>
            <person name="Lang F.B.F."/>
            <person name="Roger A.J."/>
            <person name="Ruiz-Trillo I."/>
            <person name="Lander E."/>
            <person name="Nusbaum C."/>
        </authorList>
    </citation>
    <scope>NUCLEOTIDE SEQUENCE [LARGE SCALE GENOMIC DNA]</scope>
    <source>
        <strain evidence="1 2">ATCC 50062</strain>
    </source>
</reference>
<protein>
    <submittedName>
        <fullName evidence="1">RNase Z</fullName>
    </submittedName>
</protein>
<dbReference type="AlphaFoldDB" id="A0A0L0DP70"/>
<dbReference type="STRING" id="461836.A0A0L0DP70"/>
<gene>
    <name evidence="1" type="ORF">AMSG_09757</name>
</gene>
<organism evidence="1 2">
    <name type="scientific">Thecamonas trahens ATCC 50062</name>
    <dbReference type="NCBI Taxonomy" id="461836"/>
    <lineage>
        <taxon>Eukaryota</taxon>
        <taxon>Apusozoa</taxon>
        <taxon>Apusomonadida</taxon>
        <taxon>Apusomonadidae</taxon>
        <taxon>Thecamonas</taxon>
    </lineage>
</organism>
<dbReference type="SUPFAM" id="SSF56281">
    <property type="entry name" value="Metallo-hydrolase/oxidoreductase"/>
    <property type="match status" value="1"/>
</dbReference>
<accession>A0A0L0DP70</accession>
<name>A0A0L0DP70_THETB</name>
<evidence type="ECO:0000313" key="1">
    <source>
        <dbReference type="EMBL" id="KNC54092.1"/>
    </source>
</evidence>
<dbReference type="GeneID" id="25568156"/>
<proteinExistence type="predicted"/>
<evidence type="ECO:0000313" key="2">
    <source>
        <dbReference type="Proteomes" id="UP000054408"/>
    </source>
</evidence>
<dbReference type="InterPro" id="IPR036866">
    <property type="entry name" value="RibonucZ/Hydroxyglut_hydro"/>
</dbReference>
<sequence>MEKLAGRCQVLQTAVTGQVRLSISSVAGVSTSVVLHSSKLVFDMGSFDSLLPAAAILGASVVLCSHGHLDHSSGVIQHASRRSLMNRSSTSTYVVPAGPAENAMQAYFESAELLTDSPLGATVVGAVVGESFDPHALAGLASRRLRVTPLEAIHRVDAVGYLVAEERSALKAEYKAAIADGSMATADVGRLKREGIEVTEASIAKIFAYSGDTTIDFLTNEANLAALDGVSVLALECTYVGTSPNTTPAKARERGHVHFDHIVQAYADGNRVLHSLDALVLLHFSAAHSAAQIVEDIATTAPPGLLDKLWLALHPSHGSLPDAVATPETPAGASS</sequence>
<keyword evidence="2" id="KW-1185">Reference proteome</keyword>
<dbReference type="OrthoDB" id="527344at2759"/>
<dbReference type="PANTHER" id="PTHR46504:SF2">
    <property type="entry name" value="TRNASE Z TRZ1"/>
    <property type="match status" value="1"/>
</dbReference>
<dbReference type="Proteomes" id="UP000054408">
    <property type="component" value="Unassembled WGS sequence"/>
</dbReference>